<reference evidence="3 4" key="1">
    <citation type="submission" date="2021-02" db="EMBL/GenBank/DDBJ databases">
        <title>De Novo genome assembly of isolated myxobacteria.</title>
        <authorList>
            <person name="Stevens D.C."/>
        </authorList>
    </citation>
    <scope>NUCLEOTIDE SEQUENCE [LARGE SCALE GENOMIC DNA]</scope>
    <source>
        <strain evidence="3 4">SCHIC003</strain>
    </source>
</reference>
<dbReference type="Gene3D" id="2.60.260.20">
    <property type="entry name" value="Urease metallochaperone UreE, N-terminal domain"/>
    <property type="match status" value="2"/>
</dbReference>
<gene>
    <name evidence="3" type="ORF">JY572_03505</name>
</gene>
<dbReference type="InterPro" id="IPR008971">
    <property type="entry name" value="HSP40/DnaJ_pept-bd"/>
</dbReference>
<dbReference type="InterPro" id="IPR018253">
    <property type="entry name" value="DnaJ_domain_CS"/>
</dbReference>
<proteinExistence type="predicted"/>
<dbReference type="PANTHER" id="PTHR43096">
    <property type="entry name" value="DNAJ HOMOLOG 1, MITOCHONDRIAL-RELATED"/>
    <property type="match status" value="1"/>
</dbReference>
<dbReference type="SUPFAM" id="SSF46565">
    <property type="entry name" value="Chaperone J-domain"/>
    <property type="match status" value="1"/>
</dbReference>
<dbReference type="PANTHER" id="PTHR43096:SF52">
    <property type="entry name" value="DNAJ HOMOLOG 1, MITOCHONDRIAL-RELATED"/>
    <property type="match status" value="1"/>
</dbReference>
<feature type="domain" description="J" evidence="2">
    <location>
        <begin position="4"/>
        <end position="69"/>
    </location>
</feature>
<dbReference type="Pfam" id="PF01556">
    <property type="entry name" value="DnaJ_C"/>
    <property type="match status" value="1"/>
</dbReference>
<organism evidence="3 4">
    <name type="scientific">Myxococcus landrumensis</name>
    <dbReference type="NCBI Taxonomy" id="2813577"/>
    <lineage>
        <taxon>Bacteria</taxon>
        <taxon>Pseudomonadati</taxon>
        <taxon>Myxococcota</taxon>
        <taxon>Myxococcia</taxon>
        <taxon>Myxococcales</taxon>
        <taxon>Cystobacterineae</taxon>
        <taxon>Myxococcaceae</taxon>
        <taxon>Myxococcus</taxon>
    </lineage>
</organism>
<protein>
    <submittedName>
        <fullName evidence="3">DnaJ domain-containing protein</fullName>
    </submittedName>
</protein>
<dbReference type="CDD" id="cd06257">
    <property type="entry name" value="DnaJ"/>
    <property type="match status" value="1"/>
</dbReference>
<keyword evidence="1" id="KW-0143">Chaperone</keyword>
<dbReference type="PRINTS" id="PR00625">
    <property type="entry name" value="JDOMAIN"/>
</dbReference>
<dbReference type="InterPro" id="IPR001623">
    <property type="entry name" value="DnaJ_domain"/>
</dbReference>
<keyword evidence="4" id="KW-1185">Reference proteome</keyword>
<accession>A0ABX7N9R0</accession>
<sequence length="338" mass="36130">MADDYYQILGVDRTASEDVIKKAYRKLARKYHPDVNPGNKAAEEKFKQIGSAHDVLSDPKKRKLYDEFGEDAEKIGFDEKKAEAYRQYRAAASRGGAGGIPYGGEDFDLGDLFNDLFGRRGGASAGGGGAGFDVGDVFGRGRRRPAAGPERGNDLSTQVRITLAEAVTGTERTLSVTRPSRTGSGPDEATRLTVKIPAGVQTGSKVRLAGQGAPGLRGGPPGDLYIETEVVEHPLVRREGDDLHVDLPVTVSEAMLGAEVRVPTFQGEVTVKVPAGSQSGRQMRLKGRGVPSLKGGAPGDLYLHLQVKVPDTDTPEARAAAETLSRAYSDDVRRELTL</sequence>
<evidence type="ECO:0000259" key="2">
    <source>
        <dbReference type="PROSITE" id="PS50076"/>
    </source>
</evidence>
<dbReference type="SMART" id="SM00271">
    <property type="entry name" value="DnaJ"/>
    <property type="match status" value="1"/>
</dbReference>
<name>A0ABX7N9R0_9BACT</name>
<evidence type="ECO:0000313" key="4">
    <source>
        <dbReference type="Proteomes" id="UP000663090"/>
    </source>
</evidence>
<dbReference type="RefSeq" id="WP_206716903.1">
    <property type="nucleotide sequence ID" value="NZ_CP071091.1"/>
</dbReference>
<dbReference type="InterPro" id="IPR002939">
    <property type="entry name" value="DnaJ_C"/>
</dbReference>
<dbReference type="SUPFAM" id="SSF49493">
    <property type="entry name" value="HSP40/DnaJ peptide-binding domain"/>
    <property type="match status" value="2"/>
</dbReference>
<evidence type="ECO:0000256" key="1">
    <source>
        <dbReference type="ARBA" id="ARBA00023186"/>
    </source>
</evidence>
<dbReference type="Proteomes" id="UP000663090">
    <property type="component" value="Chromosome"/>
</dbReference>
<evidence type="ECO:0000313" key="3">
    <source>
        <dbReference type="EMBL" id="QSQ15163.1"/>
    </source>
</evidence>
<dbReference type="CDD" id="cd10747">
    <property type="entry name" value="DnaJ_C"/>
    <property type="match status" value="1"/>
</dbReference>
<dbReference type="EMBL" id="CP071091">
    <property type="protein sequence ID" value="QSQ15163.1"/>
    <property type="molecule type" value="Genomic_DNA"/>
</dbReference>
<dbReference type="InterPro" id="IPR036869">
    <property type="entry name" value="J_dom_sf"/>
</dbReference>
<dbReference type="PROSITE" id="PS50076">
    <property type="entry name" value="DNAJ_2"/>
    <property type="match status" value="1"/>
</dbReference>
<dbReference type="PROSITE" id="PS00636">
    <property type="entry name" value="DNAJ_1"/>
    <property type="match status" value="1"/>
</dbReference>
<dbReference type="Gene3D" id="1.10.287.110">
    <property type="entry name" value="DnaJ domain"/>
    <property type="match status" value="1"/>
</dbReference>
<dbReference type="Pfam" id="PF00226">
    <property type="entry name" value="DnaJ"/>
    <property type="match status" value="1"/>
</dbReference>